<dbReference type="Pfam" id="PF26186">
    <property type="entry name" value="NPHP4_C2_3rd"/>
    <property type="match status" value="1"/>
</dbReference>
<keyword evidence="7" id="KW-1185">Reference proteome</keyword>
<feature type="region of interest" description="Disordered" evidence="2">
    <location>
        <begin position="489"/>
        <end position="522"/>
    </location>
</feature>
<evidence type="ECO:0000256" key="1">
    <source>
        <dbReference type="SAM" id="Coils"/>
    </source>
</evidence>
<evidence type="ECO:0000256" key="2">
    <source>
        <dbReference type="SAM" id="MobiDB-lite"/>
    </source>
</evidence>
<evidence type="ECO:0000259" key="5">
    <source>
        <dbReference type="Pfam" id="PF26190"/>
    </source>
</evidence>
<dbReference type="GO" id="GO:0005856">
    <property type="term" value="C:cytoskeleton"/>
    <property type="evidence" value="ECO:0007669"/>
    <property type="project" value="InterPro"/>
</dbReference>
<dbReference type="GO" id="GO:0097730">
    <property type="term" value="C:non-motile cilium"/>
    <property type="evidence" value="ECO:0007669"/>
    <property type="project" value="InterPro"/>
</dbReference>
<dbReference type="InParanoid" id="Q23AY0"/>
<feature type="compositionally biased region" description="Basic and acidic residues" evidence="2">
    <location>
        <begin position="1597"/>
        <end position="1609"/>
    </location>
</feature>
<feature type="compositionally biased region" description="Polar residues" evidence="2">
    <location>
        <begin position="1"/>
        <end position="18"/>
    </location>
</feature>
<feature type="compositionally biased region" description="Polar residues" evidence="2">
    <location>
        <begin position="650"/>
        <end position="660"/>
    </location>
</feature>
<reference evidence="7" key="1">
    <citation type="journal article" date="2006" name="PLoS Biol.">
        <title>Macronuclear genome sequence of the ciliate Tetrahymena thermophila, a model eukaryote.</title>
        <authorList>
            <person name="Eisen J.A."/>
            <person name="Coyne R.S."/>
            <person name="Wu M."/>
            <person name="Wu D."/>
            <person name="Thiagarajan M."/>
            <person name="Wortman J.R."/>
            <person name="Badger J.H."/>
            <person name="Ren Q."/>
            <person name="Amedeo P."/>
            <person name="Jones K.M."/>
            <person name="Tallon L.J."/>
            <person name="Delcher A.L."/>
            <person name="Salzberg S.L."/>
            <person name="Silva J.C."/>
            <person name="Haas B.J."/>
            <person name="Majoros W.H."/>
            <person name="Farzad M."/>
            <person name="Carlton J.M."/>
            <person name="Smith R.K. Jr."/>
            <person name="Garg J."/>
            <person name="Pearlman R.E."/>
            <person name="Karrer K.M."/>
            <person name="Sun L."/>
            <person name="Manning G."/>
            <person name="Elde N.C."/>
            <person name="Turkewitz A.P."/>
            <person name="Asai D.J."/>
            <person name="Wilkes D.E."/>
            <person name="Wang Y."/>
            <person name="Cai H."/>
            <person name="Collins K."/>
            <person name="Stewart B.A."/>
            <person name="Lee S.R."/>
            <person name="Wilamowska K."/>
            <person name="Weinberg Z."/>
            <person name="Ruzzo W.L."/>
            <person name="Wloga D."/>
            <person name="Gaertig J."/>
            <person name="Frankel J."/>
            <person name="Tsao C.-C."/>
            <person name="Gorovsky M.A."/>
            <person name="Keeling P.J."/>
            <person name="Waller R.F."/>
            <person name="Patron N.J."/>
            <person name="Cherry J.M."/>
            <person name="Stover N.A."/>
            <person name="Krieger C.J."/>
            <person name="del Toro C."/>
            <person name="Ryder H.F."/>
            <person name="Williamson S.C."/>
            <person name="Barbeau R.A."/>
            <person name="Hamilton E.P."/>
            <person name="Orias E."/>
        </authorList>
    </citation>
    <scope>NUCLEOTIDE SEQUENCE [LARGE SCALE GENOMIC DNA]</scope>
    <source>
        <strain evidence="7">SB210</strain>
    </source>
</reference>
<dbReference type="STRING" id="312017.Q23AY0"/>
<evidence type="ECO:0000259" key="3">
    <source>
        <dbReference type="Pfam" id="PF26015"/>
    </source>
</evidence>
<feature type="compositionally biased region" description="Low complexity" evidence="2">
    <location>
        <begin position="489"/>
        <end position="505"/>
    </location>
</feature>
<feature type="compositionally biased region" description="Low complexity" evidence="2">
    <location>
        <begin position="1667"/>
        <end position="1690"/>
    </location>
</feature>
<dbReference type="InterPro" id="IPR029775">
    <property type="entry name" value="NPHP4"/>
</dbReference>
<organism evidence="6 7">
    <name type="scientific">Tetrahymena thermophila (strain SB210)</name>
    <dbReference type="NCBI Taxonomy" id="312017"/>
    <lineage>
        <taxon>Eukaryota</taxon>
        <taxon>Sar</taxon>
        <taxon>Alveolata</taxon>
        <taxon>Ciliophora</taxon>
        <taxon>Intramacronucleata</taxon>
        <taxon>Oligohymenophorea</taxon>
        <taxon>Hymenostomatida</taxon>
        <taxon>Tetrahymenina</taxon>
        <taxon>Tetrahymenidae</taxon>
        <taxon>Tetrahymena</taxon>
    </lineage>
</organism>
<feature type="compositionally biased region" description="Polar residues" evidence="2">
    <location>
        <begin position="1550"/>
        <end position="1572"/>
    </location>
</feature>
<evidence type="ECO:0000259" key="4">
    <source>
        <dbReference type="Pfam" id="PF26186"/>
    </source>
</evidence>
<dbReference type="Proteomes" id="UP000009168">
    <property type="component" value="Unassembled WGS sequence"/>
</dbReference>
<dbReference type="eggNOG" id="ENOG502QUNP">
    <property type="taxonomic scope" value="Eukaryota"/>
</dbReference>
<evidence type="ECO:0000313" key="6">
    <source>
        <dbReference type="EMBL" id="EAR93704.2"/>
    </source>
</evidence>
<feature type="domain" description="NPHP4 Ig-like" evidence="3">
    <location>
        <begin position="1325"/>
        <end position="1409"/>
    </location>
</feature>
<feature type="compositionally biased region" description="Low complexity" evidence="2">
    <location>
        <begin position="1641"/>
        <end position="1651"/>
    </location>
</feature>
<proteinExistence type="predicted"/>
<protein>
    <submittedName>
        <fullName evidence="6">Nephronophthisis protein, putative</fullName>
    </submittedName>
</protein>
<dbReference type="InterPro" id="IPR058765">
    <property type="entry name" value="NPHP4_C2-like"/>
</dbReference>
<feature type="region of interest" description="Disordered" evidence="2">
    <location>
        <begin position="975"/>
        <end position="994"/>
    </location>
</feature>
<feature type="domain" description="NPHP4 Ig-like" evidence="5">
    <location>
        <begin position="1074"/>
        <end position="1220"/>
    </location>
</feature>
<feature type="region of interest" description="Disordered" evidence="2">
    <location>
        <begin position="1550"/>
        <end position="1714"/>
    </location>
</feature>
<dbReference type="GO" id="GO:0090090">
    <property type="term" value="P:negative regulation of canonical Wnt signaling pathway"/>
    <property type="evidence" value="ECO:0007669"/>
    <property type="project" value="InterPro"/>
</dbReference>
<dbReference type="PANTHER" id="PTHR31043:SF3">
    <property type="entry name" value="NEPHROCYSTIN-4"/>
    <property type="match status" value="1"/>
</dbReference>
<name>Q23AY0_TETTS</name>
<sequence length="1714" mass="200427">MSQAFRNPQDGQNYNRNHQGAGPQQKQKQIKIDPNDLELMSISKWNKLRQDVKIRPAYSLRITNPNRESDCYRLTPKGLDGLNYSPKSRETKRLAIKFNFSFYSNQLKEFFGRSYLTGAYGLRSEQQGYNYQFEYSHPFSLFFHTQLEKSAATLIIFEAYILEIGNHDIILSTFSCGVGEININNLLKEPQSVALKNNTMRGYVSKASTEEQRIANTSIRFNFILDYFPLLQKIKHLFPESVLVSTNDPIPGLAEQWLDTKFQENQTLKIDQVFEIMMDLLPTYKLYLVNVQILIRDNVEKELVRQVQQFLEVSKSINNKVIFKEKKLICGFHNGWDFVNRGGGSNRVTLKQQIKEVIKNKDGQDSNVISLEYSGMHEIDNVFDSDQSCIVLQLEYDIEYVAQARQIATRVISWLPISVSGKLQSQSELIVQEVMLHGPGKSVDGQKMISLPFREEFEIQVSAGFRVVPPGTNENNLYEEIQKARVVQQDYRSQQMQSQQDQSRQPGQPVHQAKPLPFPQQQLNRMPTGADLQLQMLDQQLMNERRRLEQINDQILQRRQLQNAGGAPFNIQDYQQITWEPRNEQERYLKQLQQQEMMMKQQIEQFQRERDQIQMGLTQEYKMMREELVKTRQSASAPGFYKKATKIQPVRQSPQKQQGGYNYENDLDEDEIIEGRQLDFNPIRSQVTYQGEKDQPLIIHLNQPMYGKRELSQKDKLELINQGVTGLLDDIPPMNTKEQYADEKTILEEDMKDQLKAQTVIFRIFSIKPDIYQGLPKRMFLTFNFFDFPKYKTESFSYESKDDQNAILKMIENKSPLLVYREAFFKGEEEKFMSFKFDIDPSKSKYNDLFKDFIKYLIKKQLHVDIWDADTQMLYGSFKIPLHKIRRQGQNKKTTQLDLDIVNPNFVGYRGSIQIQIDNIGKEEAFPNKRKDQEYENKINSVNQWQNKQTDKIKVISDSQITIPINYIKNQRTNNASKVSKLDDQNNADAGVRSDEQVRKVERVKRFKNNTLNQAAMLFNEDDQTMLNKISLGYDISKIKELSQHRITQIDEIKSKKKPDFVKSVISKFLNEEKVLSVSYGRQEIVPYLLQNPTATIQTFSIIIEDADEDILNHSEFEPVTDSTEWKYWISALNLTELPSYDIIQGNTLVLEPNQKVHVLFKFMTYRNIDPQLKDKQDAERISQQRDAEYRQKHINPRSINVFFSLKQQTIVGGFRIKVEPHQQIIDHIFRYYERATKTVNITLPPLYLKDQAPMLKPTLHVTDNKVAVEWVNEQEIAIYTKMPNISKIMRFNILVYNSDLRSNLLSNIQVELHGLEGVDVHVNMGQTTQFKLNLPGDIPRVVQLYSSMTNILWFSSPYDTTFTLPPGKITQIETAVKSLSTGSQRIQVNAVDVHSNELIHSWIVRIETDIPKPNKVFELTATALKESIQVFEYRNKSQKTKTFQFLSSDPSILEVLDPSKQILGNSGEEIAVRVVPREYKAPEAQVIIFASDYDETVFDTMKFRIRYIFNDEAQSLQAFNRLKQQKDMILQQQAQQSMNLEDQQHQIGYQSGNNFYNNNDPYYQSSSNWQNDDGYGNQGNYQPNDSRYGQNSFYNDGRRQNNYEDNRRYQGNYQDYGQNNNQYNYQQNYDENPKRRGNSNQNYDNQYQDYGRNQPSLQRGGASNYDDYNARQGNNNNNYDQYNQGQQNRQNKKVKFDQQQNYNNYGRNNYNQY</sequence>
<dbReference type="PANTHER" id="PTHR31043">
    <property type="entry name" value="NEPHROCYSTIN-4"/>
    <property type="match status" value="1"/>
</dbReference>
<dbReference type="RefSeq" id="XP_001013949.2">
    <property type="nucleotide sequence ID" value="XM_001013949.2"/>
</dbReference>
<feature type="coiled-coil region" evidence="1">
    <location>
        <begin position="582"/>
        <end position="612"/>
    </location>
</feature>
<accession>Q23AY0</accession>
<dbReference type="InterPro" id="IPR058686">
    <property type="entry name" value="Ig_NPHP4_3rd"/>
</dbReference>
<dbReference type="GeneID" id="7825428"/>
<gene>
    <name evidence="6" type="ORF">TTHERM_00653970</name>
</gene>
<feature type="domain" description="NPHP4 C2-like" evidence="4">
    <location>
        <begin position="753"/>
        <end position="907"/>
    </location>
</feature>
<feature type="compositionally biased region" description="Polar residues" evidence="2">
    <location>
        <begin position="1579"/>
        <end position="1595"/>
    </location>
</feature>
<evidence type="ECO:0000313" key="7">
    <source>
        <dbReference type="Proteomes" id="UP000009168"/>
    </source>
</evidence>
<keyword evidence="1" id="KW-0175">Coiled coil</keyword>
<feature type="region of interest" description="Disordered" evidence="2">
    <location>
        <begin position="1"/>
        <end position="33"/>
    </location>
</feature>
<dbReference type="InterPro" id="IPR058687">
    <property type="entry name" value="Ig_NPHP4_1st"/>
</dbReference>
<dbReference type="KEGG" id="tet:TTHERM_00653970"/>
<dbReference type="EMBL" id="GG662720">
    <property type="protein sequence ID" value="EAR93704.2"/>
    <property type="molecule type" value="Genomic_DNA"/>
</dbReference>
<feature type="compositionally biased region" description="Low complexity" evidence="2">
    <location>
        <begin position="1610"/>
        <end position="1631"/>
    </location>
</feature>
<dbReference type="Pfam" id="PF26015">
    <property type="entry name" value="Ig_NPH4_3rd"/>
    <property type="match status" value="1"/>
</dbReference>
<dbReference type="OrthoDB" id="313446at2759"/>
<dbReference type="HOGENOM" id="CLU_004882_0_0_1"/>
<feature type="region of interest" description="Disordered" evidence="2">
    <location>
        <begin position="642"/>
        <end position="663"/>
    </location>
</feature>
<feature type="compositionally biased region" description="Low complexity" evidence="2">
    <location>
        <begin position="1699"/>
        <end position="1714"/>
    </location>
</feature>
<dbReference type="Pfam" id="PF26190">
    <property type="entry name" value="Ig_NPHP4_1st"/>
    <property type="match status" value="1"/>
</dbReference>